<evidence type="ECO:0000313" key="8">
    <source>
        <dbReference type="Proteomes" id="UP000316882"/>
    </source>
</evidence>
<proteinExistence type="inferred from homology"/>
<feature type="domain" description="Solute-binding protein family 5" evidence="6">
    <location>
        <begin position="96"/>
        <end position="454"/>
    </location>
</feature>
<dbReference type="PANTHER" id="PTHR30290">
    <property type="entry name" value="PERIPLASMIC BINDING COMPONENT OF ABC TRANSPORTER"/>
    <property type="match status" value="1"/>
</dbReference>
<dbReference type="PANTHER" id="PTHR30290:SF9">
    <property type="entry name" value="OLIGOPEPTIDE-BINDING PROTEIN APPA"/>
    <property type="match status" value="1"/>
</dbReference>
<keyword evidence="8" id="KW-1185">Reference proteome</keyword>
<dbReference type="EMBL" id="BJMH01000006">
    <property type="protein sequence ID" value="GEB31977.1"/>
    <property type="molecule type" value="Genomic_DNA"/>
</dbReference>
<evidence type="ECO:0000256" key="2">
    <source>
        <dbReference type="ARBA" id="ARBA00005695"/>
    </source>
</evidence>
<accession>A0A4Y3PF70</accession>
<name>A0A4Y3PF70_BREPA</name>
<dbReference type="AlphaFoldDB" id="A0A4Y3PF70"/>
<dbReference type="PROSITE" id="PS01040">
    <property type="entry name" value="SBP_BACTERIAL_5"/>
    <property type="match status" value="1"/>
</dbReference>
<organism evidence="7 8">
    <name type="scientific">Brevibacillus parabrevis</name>
    <dbReference type="NCBI Taxonomy" id="54914"/>
    <lineage>
        <taxon>Bacteria</taxon>
        <taxon>Bacillati</taxon>
        <taxon>Bacillota</taxon>
        <taxon>Bacilli</taxon>
        <taxon>Bacillales</taxon>
        <taxon>Paenibacillaceae</taxon>
        <taxon>Brevibacillus</taxon>
    </lineage>
</organism>
<dbReference type="Proteomes" id="UP000316882">
    <property type="component" value="Unassembled WGS sequence"/>
</dbReference>
<evidence type="ECO:0000259" key="6">
    <source>
        <dbReference type="Pfam" id="PF00496"/>
    </source>
</evidence>
<feature type="chain" id="PRO_5038731050" evidence="5">
    <location>
        <begin position="32"/>
        <end position="547"/>
    </location>
</feature>
<keyword evidence="4 5" id="KW-0732">Signal</keyword>
<reference evidence="7 8" key="1">
    <citation type="submission" date="2019-06" db="EMBL/GenBank/DDBJ databases">
        <title>Whole genome shotgun sequence of Brevibacillus parabrevis NBRC 12334.</title>
        <authorList>
            <person name="Hosoyama A."/>
            <person name="Uohara A."/>
            <person name="Ohji S."/>
            <person name="Ichikawa N."/>
        </authorList>
    </citation>
    <scope>NUCLEOTIDE SEQUENCE [LARGE SCALE GENOMIC DNA]</scope>
    <source>
        <strain evidence="7 8">NBRC 12334</strain>
    </source>
</reference>
<dbReference type="RefSeq" id="WP_122966349.1">
    <property type="nucleotide sequence ID" value="NZ_BJMH01000006.1"/>
</dbReference>
<dbReference type="InterPro" id="IPR023765">
    <property type="entry name" value="SBP_5_CS"/>
</dbReference>
<dbReference type="STRING" id="54914.AV540_01860"/>
<gene>
    <name evidence="7" type="ORF">BPA01_15570</name>
</gene>
<evidence type="ECO:0000256" key="1">
    <source>
        <dbReference type="ARBA" id="ARBA00004193"/>
    </source>
</evidence>
<comment type="subcellular location">
    <subcellularLocation>
        <location evidence="1">Cell membrane</location>
        <topology evidence="1">Lipid-anchor</topology>
    </subcellularLocation>
</comment>
<evidence type="ECO:0000313" key="7">
    <source>
        <dbReference type="EMBL" id="GEB31977.1"/>
    </source>
</evidence>
<dbReference type="InterPro" id="IPR000914">
    <property type="entry name" value="SBP_5_dom"/>
</dbReference>
<comment type="similarity">
    <text evidence="2">Belongs to the bacterial solute-binding protein 5 family.</text>
</comment>
<dbReference type="PIRSF" id="PIRSF002741">
    <property type="entry name" value="MppA"/>
    <property type="match status" value="1"/>
</dbReference>
<dbReference type="GO" id="GO:0042597">
    <property type="term" value="C:periplasmic space"/>
    <property type="evidence" value="ECO:0007669"/>
    <property type="project" value="UniProtKB-ARBA"/>
</dbReference>
<evidence type="ECO:0000256" key="4">
    <source>
        <dbReference type="ARBA" id="ARBA00022729"/>
    </source>
</evidence>
<feature type="signal peptide" evidence="5">
    <location>
        <begin position="1"/>
        <end position="31"/>
    </location>
</feature>
<protein>
    <submittedName>
        <fullName evidence="7">Peptide ABC transporter substrate-binding protein</fullName>
    </submittedName>
</protein>
<dbReference type="Gene3D" id="3.40.190.10">
    <property type="entry name" value="Periplasmic binding protein-like II"/>
    <property type="match status" value="1"/>
</dbReference>
<dbReference type="InterPro" id="IPR039424">
    <property type="entry name" value="SBP_5"/>
</dbReference>
<dbReference type="Pfam" id="PF00496">
    <property type="entry name" value="SBP_bac_5"/>
    <property type="match status" value="1"/>
</dbReference>
<keyword evidence="3" id="KW-0813">Transport</keyword>
<comment type="caution">
    <text evidence="7">The sequence shown here is derived from an EMBL/GenBank/DDBJ whole genome shotgun (WGS) entry which is preliminary data.</text>
</comment>
<sequence length="547" mass="60032">MLQKLLDRRMSYLLLVCLLALSAVGCSSATAPVEQGSAEQPKPTASLTPKTGGTITIGYQVEPDTLDPQKTALSAGNFVGGLLGGALMVLDPYTFELKPHLAESYAISEDGKTWTFKLRKGVKFHDGTPLTAAIFKESMERAIDPKTASPVTGQELTTIRSISAPDESTLVLQLDQPTSPLLGSLSYAGYQQPILPAALQKFGSDFGRNPVGVGPWKFESWKTGESITLVRNDDYQWAAPFVKNQGPVRPDKLVIKFIKDNQTLIAALDSGTIDIAGVPAKDVKKYKDDKDFTVLEGMQPVESFIGMNMENEILRELEVRKALNLAINKEALVIADLQGEGVPVYGPIPPTMFGYDQAVEQYGYKYNKKEAIRLLEEAGWKPNGQGIREKNGKTLSLTMIVDDPKPGHQLIQSMFKEIGIELNIQNYESATAHAQAVKGSFDLMATDHGSIDPNILDLFMNSNQIGGLNFFRIKNKELDYFLEKGSTATDAGERKKAYAAIQKLVVDQAYWIPLYSAKTFQVVSNRIQGVEANPLGTLTIQDMWVNE</sequence>
<evidence type="ECO:0000256" key="3">
    <source>
        <dbReference type="ARBA" id="ARBA00022448"/>
    </source>
</evidence>
<dbReference type="Gene3D" id="3.10.105.10">
    <property type="entry name" value="Dipeptide-binding Protein, Domain 3"/>
    <property type="match status" value="1"/>
</dbReference>
<dbReference type="GO" id="GO:0015833">
    <property type="term" value="P:peptide transport"/>
    <property type="evidence" value="ECO:0007669"/>
    <property type="project" value="TreeGrafter"/>
</dbReference>
<dbReference type="SUPFAM" id="SSF53850">
    <property type="entry name" value="Periplasmic binding protein-like II"/>
    <property type="match status" value="1"/>
</dbReference>
<dbReference type="GO" id="GO:1904680">
    <property type="term" value="F:peptide transmembrane transporter activity"/>
    <property type="evidence" value="ECO:0007669"/>
    <property type="project" value="TreeGrafter"/>
</dbReference>
<evidence type="ECO:0000256" key="5">
    <source>
        <dbReference type="SAM" id="SignalP"/>
    </source>
</evidence>
<dbReference type="GO" id="GO:0043190">
    <property type="term" value="C:ATP-binding cassette (ABC) transporter complex"/>
    <property type="evidence" value="ECO:0007669"/>
    <property type="project" value="InterPro"/>
</dbReference>
<dbReference type="PROSITE" id="PS51257">
    <property type="entry name" value="PROKAR_LIPOPROTEIN"/>
    <property type="match status" value="1"/>
</dbReference>
<dbReference type="InterPro" id="IPR030678">
    <property type="entry name" value="Peptide/Ni-bd"/>
</dbReference>
<dbReference type="CDD" id="cd08492">
    <property type="entry name" value="PBP2_NikA_DppA_OppA_like_15"/>
    <property type="match status" value="1"/>
</dbReference>